<dbReference type="PANTHER" id="PTHR46964:SF1">
    <property type="entry name" value="G PROTEIN-COUPLED RECEPTOR-RELATED"/>
    <property type="match status" value="1"/>
</dbReference>
<evidence type="ECO:0000313" key="5">
    <source>
        <dbReference type="EMBL" id="PIC54128.1"/>
    </source>
</evidence>
<dbReference type="Pfam" id="PF00396">
    <property type="entry name" value="Granulin"/>
    <property type="match status" value="3"/>
</dbReference>
<evidence type="ECO:0000259" key="4">
    <source>
        <dbReference type="PROSITE" id="PS00799"/>
    </source>
</evidence>
<evidence type="ECO:0000313" key="6">
    <source>
        <dbReference type="Proteomes" id="UP000230233"/>
    </source>
</evidence>
<dbReference type="InterPro" id="IPR000118">
    <property type="entry name" value="Granulin"/>
</dbReference>
<feature type="transmembrane region" description="Helical" evidence="3">
    <location>
        <begin position="193"/>
        <end position="213"/>
    </location>
</feature>
<dbReference type="PROSITE" id="PS00799">
    <property type="entry name" value="GRANULINS"/>
    <property type="match status" value="2"/>
</dbReference>
<keyword evidence="3" id="KW-1133">Transmembrane helix</keyword>
<comment type="caution">
    <text evidence="5">The sequence shown here is derived from an EMBL/GenBank/DDBJ whole genome shotgun (WGS) entry which is preliminary data.</text>
</comment>
<dbReference type="InterPro" id="IPR019429">
    <property type="entry name" value="7TM_GPCR_serpentine_rcpt_Sri"/>
</dbReference>
<dbReference type="SMART" id="SM00277">
    <property type="entry name" value="GRAN"/>
    <property type="match status" value="3"/>
</dbReference>
<name>A0A2G5VQS7_9PELO</name>
<dbReference type="Gene3D" id="2.10.25.160">
    <property type="entry name" value="Granulin"/>
    <property type="match status" value="3"/>
</dbReference>
<keyword evidence="3" id="KW-0812">Transmembrane</keyword>
<proteinExistence type="predicted"/>
<dbReference type="PANTHER" id="PTHR46964">
    <property type="entry name" value="SERPENTINE RECEPTOR, CLASS I-RELATED"/>
    <property type="match status" value="1"/>
</dbReference>
<keyword evidence="3" id="KW-0472">Membrane</keyword>
<dbReference type="EMBL" id="PDUG01000001">
    <property type="protein sequence ID" value="PIC54128.1"/>
    <property type="molecule type" value="Genomic_DNA"/>
</dbReference>
<feature type="transmembrane region" description="Helical" evidence="3">
    <location>
        <begin position="98"/>
        <end position="126"/>
    </location>
</feature>
<feature type="transmembrane region" description="Helical" evidence="3">
    <location>
        <begin position="5"/>
        <end position="21"/>
    </location>
</feature>
<feature type="domain" description="Granulins" evidence="4">
    <location>
        <begin position="252"/>
        <end position="265"/>
    </location>
</feature>
<dbReference type="Proteomes" id="UP000230233">
    <property type="component" value="Chromosome I"/>
</dbReference>
<dbReference type="SUPFAM" id="SSF57277">
    <property type="entry name" value="Granulin repeat"/>
    <property type="match status" value="2"/>
</dbReference>
<keyword evidence="1" id="KW-1015">Disulfide bond</keyword>
<organism evidence="5 6">
    <name type="scientific">Caenorhabditis nigoni</name>
    <dbReference type="NCBI Taxonomy" id="1611254"/>
    <lineage>
        <taxon>Eukaryota</taxon>
        <taxon>Metazoa</taxon>
        <taxon>Ecdysozoa</taxon>
        <taxon>Nematoda</taxon>
        <taxon>Chromadorea</taxon>
        <taxon>Rhabditida</taxon>
        <taxon>Rhabditina</taxon>
        <taxon>Rhabditomorpha</taxon>
        <taxon>Rhabditoidea</taxon>
        <taxon>Rhabditidae</taxon>
        <taxon>Peloderinae</taxon>
        <taxon>Caenorhabditis</taxon>
    </lineage>
</organism>
<sequence>MSLWVWVFCFELAAGLCCFVYRHHAAAQINTNYSSKLYFKKFLIILTHIFPFLTGIFLWNSQLTYEQKLEFLSANYPQCLNWLKNPGFEVYDYKLNPWIAVTGIFAFAYVFAIAWYCLFLGVHTMVILQRLRRHMSAQTYQAHKTALISLAMQLVIPGVLIIVPMDMCMYVVLTDSTGLQAIFSPSSSYPNSLLIAPTMRFALFLLVSSLVLVGKSTAHQCDKETECGDDETCCKLGDQMWGCCPMPQAVCCDDRTHCCPSGTTCDPQGARCIGEDSNHTPMRKKKPARKTVERNEFNEVLCPDKSSKCPDGSTCCLLEQGTYGCCPVPNAVCCPDMLHCCPNGFQCHGQFCSQNFAKIPHLRKFASTNIHRKPAIDFLPEEDQDEDGEEVSTENSSEEDVVQNSEDVEPISCGIGKTCPAKTTCCKIRNSEGERKAMCCPLSNAVCCEDTCCPGGYHCVAGGKCEKHAKTMRTRFWNAEKEEEDEEI</sequence>
<dbReference type="STRING" id="1611254.A0A2G5VQS7"/>
<accession>A0A2G5VQS7</accession>
<reference evidence="6" key="1">
    <citation type="submission" date="2017-10" db="EMBL/GenBank/DDBJ databases">
        <title>Rapid genome shrinkage in a self-fertile nematode reveals novel sperm competition proteins.</title>
        <authorList>
            <person name="Yin D."/>
            <person name="Schwarz E.M."/>
            <person name="Thomas C.G."/>
            <person name="Felde R.L."/>
            <person name="Korf I.F."/>
            <person name="Cutter A.D."/>
            <person name="Schartner C.M."/>
            <person name="Ralston E.J."/>
            <person name="Meyer B.J."/>
            <person name="Haag E.S."/>
        </authorList>
    </citation>
    <scope>NUCLEOTIDE SEQUENCE [LARGE SCALE GENOMIC DNA]</scope>
    <source>
        <strain evidence="6">JU1422</strain>
    </source>
</reference>
<feature type="region of interest" description="Disordered" evidence="2">
    <location>
        <begin position="375"/>
        <end position="404"/>
    </location>
</feature>
<evidence type="ECO:0000256" key="3">
    <source>
        <dbReference type="SAM" id="Phobius"/>
    </source>
</evidence>
<dbReference type="AlphaFoldDB" id="A0A2G5VQS7"/>
<keyword evidence="6" id="KW-1185">Reference proteome</keyword>
<dbReference type="OrthoDB" id="5854875at2759"/>
<feature type="transmembrane region" description="Helical" evidence="3">
    <location>
        <begin position="42"/>
        <end position="59"/>
    </location>
</feature>
<evidence type="ECO:0000256" key="1">
    <source>
        <dbReference type="ARBA" id="ARBA00023157"/>
    </source>
</evidence>
<gene>
    <name evidence="5" type="primary">Cni-pgrn-1</name>
    <name evidence="5" type="synonym">Cnig_chr_I.g3512</name>
    <name evidence="5" type="ORF">B9Z55_003512</name>
</gene>
<feature type="transmembrane region" description="Helical" evidence="3">
    <location>
        <begin position="147"/>
        <end position="173"/>
    </location>
</feature>
<protein>
    <recommendedName>
        <fullName evidence="4">Granulins domain-containing protein</fullName>
    </recommendedName>
</protein>
<feature type="compositionally biased region" description="Acidic residues" evidence="2">
    <location>
        <begin position="379"/>
        <end position="404"/>
    </location>
</feature>
<evidence type="ECO:0000256" key="2">
    <source>
        <dbReference type="SAM" id="MobiDB-lite"/>
    </source>
</evidence>
<feature type="domain" description="Granulins" evidence="4">
    <location>
        <begin position="334"/>
        <end position="347"/>
    </location>
</feature>
<dbReference type="Pfam" id="PF10327">
    <property type="entry name" value="7TM_GPCR_Sri"/>
    <property type="match status" value="1"/>
</dbReference>
<dbReference type="InterPro" id="IPR037277">
    <property type="entry name" value="Granulin_sf"/>
</dbReference>